<dbReference type="CDD" id="cd00464">
    <property type="entry name" value="SK"/>
    <property type="match status" value="1"/>
</dbReference>
<keyword evidence="7 11" id="KW-0418">Kinase</keyword>
<reference evidence="12" key="1">
    <citation type="journal article" date="2020" name="mSystems">
        <title>Genome- and Community-Level Interaction Insights into Carbon Utilization and Element Cycling Functions of Hydrothermarchaeota in Hydrothermal Sediment.</title>
        <authorList>
            <person name="Zhou Z."/>
            <person name="Liu Y."/>
            <person name="Xu W."/>
            <person name="Pan J."/>
            <person name="Luo Z.H."/>
            <person name="Li M."/>
        </authorList>
    </citation>
    <scope>NUCLEOTIDE SEQUENCE [LARGE SCALE GENOMIC DNA]</scope>
    <source>
        <strain evidence="12">HyVt-233</strain>
    </source>
</reference>
<keyword evidence="11" id="KW-0460">Magnesium</keyword>
<dbReference type="GO" id="GO:0008652">
    <property type="term" value="P:amino acid biosynthetic process"/>
    <property type="evidence" value="ECO:0007669"/>
    <property type="project" value="UniProtKB-KW"/>
</dbReference>
<dbReference type="AlphaFoldDB" id="A0A7C0U170"/>
<feature type="binding site" evidence="11">
    <location>
        <position position="122"/>
    </location>
    <ligand>
        <name>ATP</name>
        <dbReference type="ChEBI" id="CHEBI:30616"/>
    </ligand>
</feature>
<dbReference type="InterPro" id="IPR027417">
    <property type="entry name" value="P-loop_NTPase"/>
</dbReference>
<keyword evidence="11" id="KW-0963">Cytoplasm</keyword>
<evidence type="ECO:0000256" key="10">
    <source>
        <dbReference type="ARBA" id="ARBA00048567"/>
    </source>
</evidence>
<evidence type="ECO:0000256" key="1">
    <source>
        <dbReference type="ARBA" id="ARBA00004842"/>
    </source>
</evidence>
<comment type="subcellular location">
    <subcellularLocation>
        <location evidence="11">Cytoplasm</location>
    </subcellularLocation>
</comment>
<dbReference type="Pfam" id="PF01202">
    <property type="entry name" value="SKI"/>
    <property type="match status" value="1"/>
</dbReference>
<dbReference type="GO" id="GO:0004765">
    <property type="term" value="F:shikimate kinase activity"/>
    <property type="evidence" value="ECO:0007669"/>
    <property type="project" value="UniProtKB-UniRule"/>
</dbReference>
<keyword evidence="4 11" id="KW-0028">Amino-acid biosynthesis</keyword>
<dbReference type="InterPro" id="IPR023000">
    <property type="entry name" value="Shikimate_kinase_CS"/>
</dbReference>
<feature type="binding site" evidence="11">
    <location>
        <position position="16"/>
    </location>
    <ligand>
        <name>Mg(2+)</name>
        <dbReference type="ChEBI" id="CHEBI:18420"/>
    </ligand>
</feature>
<comment type="catalytic activity">
    <reaction evidence="10 11">
        <text>shikimate + ATP = 3-phosphoshikimate + ADP + H(+)</text>
        <dbReference type="Rhea" id="RHEA:13121"/>
        <dbReference type="ChEBI" id="CHEBI:15378"/>
        <dbReference type="ChEBI" id="CHEBI:30616"/>
        <dbReference type="ChEBI" id="CHEBI:36208"/>
        <dbReference type="ChEBI" id="CHEBI:145989"/>
        <dbReference type="ChEBI" id="CHEBI:456216"/>
        <dbReference type="EC" id="2.7.1.71"/>
    </reaction>
</comment>
<dbReference type="PRINTS" id="PR01100">
    <property type="entry name" value="SHIKIMTKNASE"/>
</dbReference>
<dbReference type="GO" id="GO:0005829">
    <property type="term" value="C:cytosol"/>
    <property type="evidence" value="ECO:0007669"/>
    <property type="project" value="TreeGrafter"/>
</dbReference>
<evidence type="ECO:0000313" key="12">
    <source>
        <dbReference type="EMBL" id="HDD43280.1"/>
    </source>
</evidence>
<evidence type="ECO:0000256" key="5">
    <source>
        <dbReference type="ARBA" id="ARBA00022679"/>
    </source>
</evidence>
<dbReference type="PANTHER" id="PTHR21087:SF16">
    <property type="entry name" value="SHIKIMATE KINASE 1, CHLOROPLASTIC"/>
    <property type="match status" value="1"/>
</dbReference>
<dbReference type="PANTHER" id="PTHR21087">
    <property type="entry name" value="SHIKIMATE KINASE"/>
    <property type="match status" value="1"/>
</dbReference>
<dbReference type="GO" id="GO:0009423">
    <property type="term" value="P:chorismate biosynthetic process"/>
    <property type="evidence" value="ECO:0007669"/>
    <property type="project" value="UniProtKB-UniRule"/>
</dbReference>
<dbReference type="NCBIfam" id="NF002988">
    <property type="entry name" value="PRK03731.1"/>
    <property type="match status" value="1"/>
</dbReference>
<name>A0A7C0U170_DESA2</name>
<comment type="similarity">
    <text evidence="2 11">Belongs to the shikimate kinase family.</text>
</comment>
<gene>
    <name evidence="12" type="primary">aroL</name>
    <name evidence="11" type="synonym">aroK</name>
    <name evidence="12" type="ORF">ENG63_00260</name>
</gene>
<evidence type="ECO:0000256" key="7">
    <source>
        <dbReference type="ARBA" id="ARBA00022777"/>
    </source>
</evidence>
<comment type="function">
    <text evidence="11">Catalyzes the specific phosphorylation of the 3-hydroxyl group of shikimic acid using ATP as a cosubstrate.</text>
</comment>
<dbReference type="Gene3D" id="3.40.50.300">
    <property type="entry name" value="P-loop containing nucleotide triphosphate hydrolases"/>
    <property type="match status" value="1"/>
</dbReference>
<dbReference type="InterPro" id="IPR031322">
    <property type="entry name" value="Shikimate/glucono_kinase"/>
</dbReference>
<dbReference type="Proteomes" id="UP000886289">
    <property type="component" value="Unassembled WGS sequence"/>
</dbReference>
<evidence type="ECO:0000256" key="3">
    <source>
        <dbReference type="ARBA" id="ARBA00012154"/>
    </source>
</evidence>
<evidence type="ECO:0000256" key="8">
    <source>
        <dbReference type="ARBA" id="ARBA00022840"/>
    </source>
</evidence>
<organism evidence="12">
    <name type="scientific">Desulfofervidus auxilii</name>
    <dbReference type="NCBI Taxonomy" id="1621989"/>
    <lineage>
        <taxon>Bacteria</taxon>
        <taxon>Pseudomonadati</taxon>
        <taxon>Thermodesulfobacteriota</taxon>
        <taxon>Candidatus Desulfofervidia</taxon>
        <taxon>Candidatus Desulfofervidales</taxon>
        <taxon>Candidatus Desulfofervidaceae</taxon>
        <taxon>Candidatus Desulfofervidus</taxon>
    </lineage>
</organism>
<comment type="caution">
    <text evidence="11">Lacks conserved residue(s) required for the propagation of feature annotation.</text>
</comment>
<comment type="pathway">
    <text evidence="1 11">Metabolic intermediate biosynthesis; chorismate biosynthesis; chorismate from D-erythrose 4-phosphate and phosphoenolpyruvate: step 5/7.</text>
</comment>
<dbReference type="UniPathway" id="UPA00053">
    <property type="reaction ID" value="UER00088"/>
</dbReference>
<protein>
    <recommendedName>
        <fullName evidence="3 11">Shikimate kinase</fullName>
        <shortName evidence="11">SK</shortName>
        <ecNumber evidence="3 11">2.7.1.71</ecNumber>
    </recommendedName>
</protein>
<evidence type="ECO:0000256" key="4">
    <source>
        <dbReference type="ARBA" id="ARBA00022605"/>
    </source>
</evidence>
<feature type="binding site" evidence="11">
    <location>
        <position position="141"/>
    </location>
    <ligand>
        <name>substrate</name>
    </ligand>
</feature>
<keyword evidence="9 11" id="KW-0057">Aromatic amino acid biosynthesis</keyword>
<accession>A0A7C0U170</accession>
<evidence type="ECO:0000256" key="2">
    <source>
        <dbReference type="ARBA" id="ARBA00006997"/>
    </source>
</evidence>
<comment type="cofactor">
    <cofactor evidence="11">
        <name>Mg(2+)</name>
        <dbReference type="ChEBI" id="CHEBI:18420"/>
    </cofactor>
    <text evidence="11">Binds 1 Mg(2+) ion per subunit.</text>
</comment>
<dbReference type="EC" id="2.7.1.71" evidence="3 11"/>
<dbReference type="GO" id="GO:0009073">
    <property type="term" value="P:aromatic amino acid family biosynthetic process"/>
    <property type="evidence" value="ECO:0007669"/>
    <property type="project" value="UniProtKB-KW"/>
</dbReference>
<keyword evidence="5 11" id="KW-0808">Transferase</keyword>
<dbReference type="GO" id="GO:0000287">
    <property type="term" value="F:magnesium ion binding"/>
    <property type="evidence" value="ECO:0007669"/>
    <property type="project" value="UniProtKB-UniRule"/>
</dbReference>
<evidence type="ECO:0000256" key="9">
    <source>
        <dbReference type="ARBA" id="ARBA00023141"/>
    </source>
</evidence>
<keyword evidence="8 11" id="KW-0067">ATP-binding</keyword>
<proteinExistence type="inferred from homology"/>
<dbReference type="InterPro" id="IPR000623">
    <property type="entry name" value="Shikimate_kinase/TSH1"/>
</dbReference>
<dbReference type="HAMAP" id="MF_00109">
    <property type="entry name" value="Shikimate_kinase"/>
    <property type="match status" value="1"/>
</dbReference>
<feature type="binding site" evidence="11">
    <location>
        <position position="80"/>
    </location>
    <ligand>
        <name>substrate</name>
    </ligand>
</feature>
<keyword evidence="6 11" id="KW-0547">Nucleotide-binding</keyword>
<evidence type="ECO:0000256" key="6">
    <source>
        <dbReference type="ARBA" id="ARBA00022741"/>
    </source>
</evidence>
<dbReference type="EMBL" id="DRBS01000010">
    <property type="protein sequence ID" value="HDD43280.1"/>
    <property type="molecule type" value="Genomic_DNA"/>
</dbReference>
<dbReference type="PROSITE" id="PS01128">
    <property type="entry name" value="SHIKIMATE_KINASE"/>
    <property type="match status" value="1"/>
</dbReference>
<comment type="subunit">
    <text evidence="11">Monomer.</text>
</comment>
<comment type="caution">
    <text evidence="12">The sequence shown here is derived from an EMBL/GenBank/DDBJ whole genome shotgun (WGS) entry which is preliminary data.</text>
</comment>
<sequence>MSKNIILIGFRATGKTTIGKLLAQKLNKPFIDTDILIEKRAGKTIAEIVKEEGWSGFRKREKMIIKELAEKEDIVLALGGGAILDAENVECLKKNGIFIWLKAKPETILKRLYQDKKTTSQRPSLTGKSLDAEINQILKERLPIYESIADISIDTDKMLPEEIIKIIMEERWQKQKFY</sequence>
<feature type="binding site" evidence="11">
    <location>
        <begin position="12"/>
        <end position="17"/>
    </location>
    <ligand>
        <name>ATP</name>
        <dbReference type="ChEBI" id="CHEBI:30616"/>
    </ligand>
</feature>
<dbReference type="SUPFAM" id="SSF52540">
    <property type="entry name" value="P-loop containing nucleoside triphosphate hydrolases"/>
    <property type="match status" value="1"/>
</dbReference>
<feature type="binding site" evidence="11">
    <location>
        <position position="34"/>
    </location>
    <ligand>
        <name>substrate</name>
    </ligand>
</feature>
<keyword evidence="11" id="KW-0479">Metal-binding</keyword>
<evidence type="ECO:0000256" key="11">
    <source>
        <dbReference type="HAMAP-Rule" id="MF_00109"/>
    </source>
</evidence>
<feature type="binding site" evidence="11">
    <location>
        <position position="58"/>
    </location>
    <ligand>
        <name>substrate</name>
    </ligand>
</feature>
<dbReference type="GO" id="GO:0005524">
    <property type="term" value="F:ATP binding"/>
    <property type="evidence" value="ECO:0007669"/>
    <property type="project" value="UniProtKB-UniRule"/>
</dbReference>